<accession>A0A8H3FKP3</accession>
<dbReference type="Proteomes" id="UP000664534">
    <property type="component" value="Unassembled WGS sequence"/>
</dbReference>
<sequence>MHLIKAVSSSTVALVCSFIVACPAAGIIHPRHGEASTRNDYEKSARLLYPQNLLRTSLSQFSSLDKRGKGPNLQLAFFEPQTFLVPIQAAAAALDAFYTGVAINSHGPWTTHAPRTWIKMTTGTIVLVMTATEGTTIPWDFVAWFALQMLRYTERGFTGTYTANYVNPTVGNAIWVSLYHCWIGPLTDPSGVGVPAKIASCLNANAQAWFPTTRPPTR</sequence>
<gene>
    <name evidence="2" type="ORF">IMSHALPRED_005747</name>
</gene>
<comment type="caution">
    <text evidence="2">The sequence shown here is derived from an EMBL/GenBank/DDBJ whole genome shotgun (WGS) entry which is preliminary data.</text>
</comment>
<dbReference type="OrthoDB" id="5289675at2759"/>
<keyword evidence="3" id="KW-1185">Reference proteome</keyword>
<evidence type="ECO:0000256" key="1">
    <source>
        <dbReference type="SAM" id="SignalP"/>
    </source>
</evidence>
<dbReference type="PROSITE" id="PS51257">
    <property type="entry name" value="PROKAR_LIPOPROTEIN"/>
    <property type="match status" value="1"/>
</dbReference>
<name>A0A8H3FKP3_9LECA</name>
<feature type="signal peptide" evidence="1">
    <location>
        <begin position="1"/>
        <end position="17"/>
    </location>
</feature>
<protein>
    <submittedName>
        <fullName evidence="2">Uncharacterized protein</fullName>
    </submittedName>
</protein>
<proteinExistence type="predicted"/>
<dbReference type="AlphaFoldDB" id="A0A8H3FKP3"/>
<evidence type="ECO:0000313" key="3">
    <source>
        <dbReference type="Proteomes" id="UP000664534"/>
    </source>
</evidence>
<dbReference type="EMBL" id="CAJPDT010000031">
    <property type="protein sequence ID" value="CAF9922731.1"/>
    <property type="molecule type" value="Genomic_DNA"/>
</dbReference>
<feature type="chain" id="PRO_5034323915" evidence="1">
    <location>
        <begin position="18"/>
        <end position="218"/>
    </location>
</feature>
<evidence type="ECO:0000313" key="2">
    <source>
        <dbReference type="EMBL" id="CAF9922731.1"/>
    </source>
</evidence>
<reference evidence="2" key="1">
    <citation type="submission" date="2021-03" db="EMBL/GenBank/DDBJ databases">
        <authorList>
            <person name="Tagirdzhanova G."/>
        </authorList>
    </citation>
    <scope>NUCLEOTIDE SEQUENCE</scope>
</reference>
<organism evidence="2 3">
    <name type="scientific">Imshaugia aleurites</name>
    <dbReference type="NCBI Taxonomy" id="172621"/>
    <lineage>
        <taxon>Eukaryota</taxon>
        <taxon>Fungi</taxon>
        <taxon>Dikarya</taxon>
        <taxon>Ascomycota</taxon>
        <taxon>Pezizomycotina</taxon>
        <taxon>Lecanoromycetes</taxon>
        <taxon>OSLEUM clade</taxon>
        <taxon>Lecanoromycetidae</taxon>
        <taxon>Lecanorales</taxon>
        <taxon>Lecanorineae</taxon>
        <taxon>Parmeliaceae</taxon>
        <taxon>Imshaugia</taxon>
    </lineage>
</organism>
<keyword evidence="1" id="KW-0732">Signal</keyword>